<dbReference type="RefSeq" id="WP_203957698.1">
    <property type="nucleotide sequence ID" value="NZ_BOOO01000043.1"/>
</dbReference>
<sequence>MDGEVGRAELQGRARDVLASVERLDGLAEALRRWLPRLADPRDEADFQEAVEGLAGSLDEAAVRRLGMLAAELWLYRDAAARQPAPQPPPVVQPVPPSVPLEPSPAAPAELLDMVVDIASYLAAAAAGGVIGNRTDAVVRRLIGKVRVRLRKRTDDRQAPLDAEEAADVARAAALVQGYSLDRITELGAEPLADGSWLVRLSAGRETLRVTVPPGDPARARILIY</sequence>
<evidence type="ECO:0000313" key="2">
    <source>
        <dbReference type="Proteomes" id="UP000650628"/>
    </source>
</evidence>
<evidence type="ECO:0000313" key="1">
    <source>
        <dbReference type="EMBL" id="GII33871.1"/>
    </source>
</evidence>
<accession>A0A8J3TXN3</accession>
<dbReference type="EMBL" id="BOOO01000043">
    <property type="protein sequence ID" value="GII33871.1"/>
    <property type="molecule type" value="Genomic_DNA"/>
</dbReference>
<organism evidence="1 2">
    <name type="scientific">Planotetraspora mira</name>
    <dbReference type="NCBI Taxonomy" id="58121"/>
    <lineage>
        <taxon>Bacteria</taxon>
        <taxon>Bacillati</taxon>
        <taxon>Actinomycetota</taxon>
        <taxon>Actinomycetes</taxon>
        <taxon>Streptosporangiales</taxon>
        <taxon>Streptosporangiaceae</taxon>
        <taxon>Planotetraspora</taxon>
    </lineage>
</organism>
<dbReference type="AlphaFoldDB" id="A0A8J3TXN3"/>
<name>A0A8J3TXN3_9ACTN</name>
<dbReference type="Proteomes" id="UP000650628">
    <property type="component" value="Unassembled WGS sequence"/>
</dbReference>
<reference evidence="1 2" key="1">
    <citation type="submission" date="2021-01" db="EMBL/GenBank/DDBJ databases">
        <title>Whole genome shotgun sequence of Planotetraspora mira NBRC 15435.</title>
        <authorList>
            <person name="Komaki H."/>
            <person name="Tamura T."/>
        </authorList>
    </citation>
    <scope>NUCLEOTIDE SEQUENCE [LARGE SCALE GENOMIC DNA]</scope>
    <source>
        <strain evidence="1 2">NBRC 15435</strain>
    </source>
</reference>
<keyword evidence="2" id="KW-1185">Reference proteome</keyword>
<protein>
    <submittedName>
        <fullName evidence="1">Uncharacterized protein</fullName>
    </submittedName>
</protein>
<proteinExistence type="predicted"/>
<gene>
    <name evidence="1" type="ORF">Pmi06nite_73130</name>
</gene>
<comment type="caution">
    <text evidence="1">The sequence shown here is derived from an EMBL/GenBank/DDBJ whole genome shotgun (WGS) entry which is preliminary data.</text>
</comment>